<dbReference type="PANTHER" id="PTHR36899">
    <property type="entry name" value="OS04G0395700 PROTEIN"/>
    <property type="match status" value="1"/>
</dbReference>
<name>A0ABQ8IKD5_9ROSI</name>
<feature type="compositionally biased region" description="Acidic residues" evidence="1">
    <location>
        <begin position="162"/>
        <end position="176"/>
    </location>
</feature>
<sequence length="176" mass="18928">MAETKDPEEPTLPSKRKPDPSCEDDEGHPNKTQKLQNPNNTQLAENKTQNPDKEDVDLDAQEDNNNDAAAADDSDDGDDDDDDVDSNGEATEVDRKGKGILIEEGDDESDDDDDSSDGDSLSDGGSDLSDDPLAEVDLDNILPSRTRRKVIQPGEYIANDLGGDDDDGSDSDDCDS</sequence>
<reference evidence="2 3" key="1">
    <citation type="submission" date="2021-02" db="EMBL/GenBank/DDBJ databases">
        <title>Plant Genome Project.</title>
        <authorList>
            <person name="Zhang R.-G."/>
        </authorList>
    </citation>
    <scope>NUCLEOTIDE SEQUENCE [LARGE SCALE GENOMIC DNA]</scope>
    <source>
        <tissue evidence="2">Leaves</tissue>
    </source>
</reference>
<feature type="compositionally biased region" description="Polar residues" evidence="1">
    <location>
        <begin position="30"/>
        <end position="49"/>
    </location>
</feature>
<evidence type="ECO:0000256" key="1">
    <source>
        <dbReference type="SAM" id="MobiDB-lite"/>
    </source>
</evidence>
<feature type="compositionally biased region" description="Low complexity" evidence="1">
    <location>
        <begin position="118"/>
        <end position="127"/>
    </location>
</feature>
<proteinExistence type="predicted"/>
<gene>
    <name evidence="2" type="ORF">JRO89_XS01G0211100</name>
</gene>
<evidence type="ECO:0000313" key="3">
    <source>
        <dbReference type="Proteomes" id="UP000827721"/>
    </source>
</evidence>
<feature type="region of interest" description="Disordered" evidence="1">
    <location>
        <begin position="1"/>
        <end position="176"/>
    </location>
</feature>
<dbReference type="EMBL" id="JAFEMO010000001">
    <property type="protein sequence ID" value="KAH7577142.1"/>
    <property type="molecule type" value="Genomic_DNA"/>
</dbReference>
<protein>
    <submittedName>
        <fullName evidence="2">Uncharacterized protein</fullName>
    </submittedName>
</protein>
<dbReference type="PANTHER" id="PTHR36899:SF3">
    <property type="entry name" value="F13K23.8 PROTEIN"/>
    <property type="match status" value="1"/>
</dbReference>
<feature type="compositionally biased region" description="Acidic residues" evidence="1">
    <location>
        <begin position="128"/>
        <end position="138"/>
    </location>
</feature>
<evidence type="ECO:0000313" key="2">
    <source>
        <dbReference type="EMBL" id="KAH7577142.1"/>
    </source>
</evidence>
<organism evidence="2 3">
    <name type="scientific">Xanthoceras sorbifolium</name>
    <dbReference type="NCBI Taxonomy" id="99658"/>
    <lineage>
        <taxon>Eukaryota</taxon>
        <taxon>Viridiplantae</taxon>
        <taxon>Streptophyta</taxon>
        <taxon>Embryophyta</taxon>
        <taxon>Tracheophyta</taxon>
        <taxon>Spermatophyta</taxon>
        <taxon>Magnoliopsida</taxon>
        <taxon>eudicotyledons</taxon>
        <taxon>Gunneridae</taxon>
        <taxon>Pentapetalae</taxon>
        <taxon>rosids</taxon>
        <taxon>malvids</taxon>
        <taxon>Sapindales</taxon>
        <taxon>Sapindaceae</taxon>
        <taxon>Xanthoceroideae</taxon>
        <taxon>Xanthoceras</taxon>
    </lineage>
</organism>
<feature type="compositionally biased region" description="Acidic residues" evidence="1">
    <location>
        <begin position="103"/>
        <end position="117"/>
    </location>
</feature>
<feature type="compositionally biased region" description="Acidic residues" evidence="1">
    <location>
        <begin position="54"/>
        <end position="86"/>
    </location>
</feature>
<dbReference type="Proteomes" id="UP000827721">
    <property type="component" value="Unassembled WGS sequence"/>
</dbReference>
<comment type="caution">
    <text evidence="2">The sequence shown here is derived from an EMBL/GenBank/DDBJ whole genome shotgun (WGS) entry which is preliminary data.</text>
</comment>
<accession>A0ABQ8IKD5</accession>
<keyword evidence="3" id="KW-1185">Reference proteome</keyword>